<name>A0ABP9BQL6_9ACTN</name>
<dbReference type="EMBL" id="BAABJV010000032">
    <property type="protein sequence ID" value="GAA4797243.1"/>
    <property type="molecule type" value="Genomic_DNA"/>
</dbReference>
<feature type="compositionally biased region" description="Low complexity" evidence="1">
    <location>
        <begin position="1"/>
        <end position="13"/>
    </location>
</feature>
<feature type="compositionally biased region" description="Basic and acidic residues" evidence="1">
    <location>
        <begin position="66"/>
        <end position="78"/>
    </location>
</feature>
<evidence type="ECO:0000256" key="1">
    <source>
        <dbReference type="SAM" id="MobiDB-lite"/>
    </source>
</evidence>
<keyword evidence="3" id="KW-1185">Reference proteome</keyword>
<sequence length="104" mass="10135">MKAARPGAPGARPLVPPPVGSGAVGRADGMARVAPPAGAAAGGLTAGPRCGRAAGVSLDSGSSSENQRDGWEGRRDGCGGRCGTTGEGGAGRLRREVRGDWGGR</sequence>
<reference evidence="3" key="1">
    <citation type="journal article" date="2019" name="Int. J. Syst. Evol. Microbiol.">
        <title>The Global Catalogue of Microorganisms (GCM) 10K type strain sequencing project: providing services to taxonomists for standard genome sequencing and annotation.</title>
        <authorList>
            <consortium name="The Broad Institute Genomics Platform"/>
            <consortium name="The Broad Institute Genome Sequencing Center for Infectious Disease"/>
            <person name="Wu L."/>
            <person name="Ma J."/>
        </authorList>
    </citation>
    <scope>NUCLEOTIDE SEQUENCE [LARGE SCALE GENOMIC DNA]</scope>
    <source>
        <strain evidence="3">JCM 18324</strain>
    </source>
</reference>
<dbReference type="Proteomes" id="UP001501147">
    <property type="component" value="Unassembled WGS sequence"/>
</dbReference>
<gene>
    <name evidence="2" type="ORF">GCM10023329_57820</name>
</gene>
<feature type="region of interest" description="Disordered" evidence="1">
    <location>
        <begin position="1"/>
        <end position="104"/>
    </location>
</feature>
<feature type="compositionally biased region" description="Low complexity" evidence="1">
    <location>
        <begin position="30"/>
        <end position="39"/>
    </location>
</feature>
<protein>
    <submittedName>
        <fullName evidence="2">Uncharacterized protein</fullName>
    </submittedName>
</protein>
<feature type="compositionally biased region" description="Gly residues" evidence="1">
    <location>
        <begin position="79"/>
        <end position="91"/>
    </location>
</feature>
<feature type="compositionally biased region" description="Basic and acidic residues" evidence="1">
    <location>
        <begin position="93"/>
        <end position="104"/>
    </location>
</feature>
<organism evidence="2 3">
    <name type="scientific">Streptomyces sanyensis</name>
    <dbReference type="NCBI Taxonomy" id="568869"/>
    <lineage>
        <taxon>Bacteria</taxon>
        <taxon>Bacillati</taxon>
        <taxon>Actinomycetota</taxon>
        <taxon>Actinomycetes</taxon>
        <taxon>Kitasatosporales</taxon>
        <taxon>Streptomycetaceae</taxon>
        <taxon>Streptomyces</taxon>
    </lineage>
</organism>
<comment type="caution">
    <text evidence="2">The sequence shown here is derived from an EMBL/GenBank/DDBJ whole genome shotgun (WGS) entry which is preliminary data.</text>
</comment>
<evidence type="ECO:0000313" key="3">
    <source>
        <dbReference type="Proteomes" id="UP001501147"/>
    </source>
</evidence>
<accession>A0ABP9BQL6</accession>
<proteinExistence type="predicted"/>
<evidence type="ECO:0000313" key="2">
    <source>
        <dbReference type="EMBL" id="GAA4797243.1"/>
    </source>
</evidence>